<evidence type="ECO:0000313" key="2">
    <source>
        <dbReference type="Proteomes" id="UP000054018"/>
    </source>
</evidence>
<gene>
    <name evidence="1" type="ORF">PISMIDRAFT_670410</name>
</gene>
<evidence type="ECO:0000313" key="1">
    <source>
        <dbReference type="EMBL" id="KIK31361.1"/>
    </source>
</evidence>
<accession>A0A0C9ZPZ0</accession>
<protein>
    <submittedName>
        <fullName evidence="1">Uncharacterized protein</fullName>
    </submittedName>
</protein>
<dbReference type="HOGENOM" id="CLU_3093080_0_0_1"/>
<name>A0A0C9ZPZ0_9AGAM</name>
<sequence>FAIDSHSVCSVGRDSVSSCGAEDTSEAGLVGYRVKHCTVHCKSIVNNESRFL</sequence>
<dbReference type="AlphaFoldDB" id="A0A0C9ZPZ0"/>
<dbReference type="Proteomes" id="UP000054018">
    <property type="component" value="Unassembled WGS sequence"/>
</dbReference>
<feature type="non-terminal residue" evidence="1">
    <location>
        <position position="1"/>
    </location>
</feature>
<keyword evidence="2" id="KW-1185">Reference proteome</keyword>
<organism evidence="1 2">
    <name type="scientific">Pisolithus microcarpus 441</name>
    <dbReference type="NCBI Taxonomy" id="765257"/>
    <lineage>
        <taxon>Eukaryota</taxon>
        <taxon>Fungi</taxon>
        <taxon>Dikarya</taxon>
        <taxon>Basidiomycota</taxon>
        <taxon>Agaricomycotina</taxon>
        <taxon>Agaricomycetes</taxon>
        <taxon>Agaricomycetidae</taxon>
        <taxon>Boletales</taxon>
        <taxon>Sclerodermatineae</taxon>
        <taxon>Pisolithaceae</taxon>
        <taxon>Pisolithus</taxon>
    </lineage>
</organism>
<reference evidence="2" key="2">
    <citation type="submission" date="2015-01" db="EMBL/GenBank/DDBJ databases">
        <title>Evolutionary Origins and Diversification of the Mycorrhizal Mutualists.</title>
        <authorList>
            <consortium name="DOE Joint Genome Institute"/>
            <consortium name="Mycorrhizal Genomics Consortium"/>
            <person name="Kohler A."/>
            <person name="Kuo A."/>
            <person name="Nagy L.G."/>
            <person name="Floudas D."/>
            <person name="Copeland A."/>
            <person name="Barry K.W."/>
            <person name="Cichocki N."/>
            <person name="Veneault-Fourrey C."/>
            <person name="LaButti K."/>
            <person name="Lindquist E.A."/>
            <person name="Lipzen A."/>
            <person name="Lundell T."/>
            <person name="Morin E."/>
            <person name="Murat C."/>
            <person name="Riley R."/>
            <person name="Ohm R."/>
            <person name="Sun H."/>
            <person name="Tunlid A."/>
            <person name="Henrissat B."/>
            <person name="Grigoriev I.V."/>
            <person name="Hibbett D.S."/>
            <person name="Martin F."/>
        </authorList>
    </citation>
    <scope>NUCLEOTIDE SEQUENCE [LARGE SCALE GENOMIC DNA]</scope>
    <source>
        <strain evidence="2">441</strain>
    </source>
</reference>
<dbReference type="EMBL" id="KN833685">
    <property type="protein sequence ID" value="KIK31361.1"/>
    <property type="molecule type" value="Genomic_DNA"/>
</dbReference>
<proteinExistence type="predicted"/>
<reference evidence="1 2" key="1">
    <citation type="submission" date="2014-04" db="EMBL/GenBank/DDBJ databases">
        <authorList>
            <consortium name="DOE Joint Genome Institute"/>
            <person name="Kuo A."/>
            <person name="Kohler A."/>
            <person name="Costa M.D."/>
            <person name="Nagy L.G."/>
            <person name="Floudas D."/>
            <person name="Copeland A."/>
            <person name="Barry K.W."/>
            <person name="Cichocki N."/>
            <person name="Veneault-Fourrey C."/>
            <person name="LaButti K."/>
            <person name="Lindquist E.A."/>
            <person name="Lipzen A."/>
            <person name="Lundell T."/>
            <person name="Morin E."/>
            <person name="Murat C."/>
            <person name="Sun H."/>
            <person name="Tunlid A."/>
            <person name="Henrissat B."/>
            <person name="Grigoriev I.V."/>
            <person name="Hibbett D.S."/>
            <person name="Martin F."/>
            <person name="Nordberg H.P."/>
            <person name="Cantor M.N."/>
            <person name="Hua S.X."/>
        </authorList>
    </citation>
    <scope>NUCLEOTIDE SEQUENCE [LARGE SCALE GENOMIC DNA]</scope>
    <source>
        <strain evidence="1 2">441</strain>
    </source>
</reference>